<sequence>MTSGLAFGLANQSRRPDLRFLAVLDFDALALIPLFLLSPGERTVTFRKPSSSSTPQTESIPMHKDEVFNTQKSQGIQGLRTKDTGHPLKIIGTASFESRSNADLKKDTMSKLTKTKHLTLPIVSICSELISPRAGSAKPAKFSRI</sequence>
<gene>
    <name evidence="1" type="ORF">COCHEDRAFT_1030724</name>
</gene>
<dbReference type="HOGENOM" id="CLU_1786663_0_0_1"/>
<protein>
    <submittedName>
        <fullName evidence="1">Uncharacterized protein</fullName>
    </submittedName>
</protein>
<dbReference type="EMBL" id="KB445577">
    <property type="protein sequence ID" value="EMD90959.1"/>
    <property type="molecule type" value="Genomic_DNA"/>
</dbReference>
<evidence type="ECO:0000313" key="1">
    <source>
        <dbReference type="EMBL" id="EMD90959.1"/>
    </source>
</evidence>
<reference evidence="2" key="2">
    <citation type="journal article" date="2013" name="PLoS Genet.">
        <title>Comparative genome structure, secondary metabolite, and effector coding capacity across Cochliobolus pathogens.</title>
        <authorList>
            <person name="Condon B.J."/>
            <person name="Leng Y."/>
            <person name="Wu D."/>
            <person name="Bushley K.E."/>
            <person name="Ohm R.A."/>
            <person name="Otillar R."/>
            <person name="Martin J."/>
            <person name="Schackwitz W."/>
            <person name="Grimwood J."/>
            <person name="MohdZainudin N."/>
            <person name="Xue C."/>
            <person name="Wang R."/>
            <person name="Manning V.A."/>
            <person name="Dhillon B."/>
            <person name="Tu Z.J."/>
            <person name="Steffenson B.J."/>
            <person name="Salamov A."/>
            <person name="Sun H."/>
            <person name="Lowry S."/>
            <person name="LaButti K."/>
            <person name="Han J."/>
            <person name="Copeland A."/>
            <person name="Lindquist E."/>
            <person name="Barry K."/>
            <person name="Schmutz J."/>
            <person name="Baker S.E."/>
            <person name="Ciuffetti L.M."/>
            <person name="Grigoriev I.V."/>
            <person name="Zhong S."/>
            <person name="Turgeon B.G."/>
        </authorList>
    </citation>
    <scope>NUCLEOTIDE SEQUENCE [LARGE SCALE GENOMIC DNA]</scope>
    <source>
        <strain evidence="2">C5 / ATCC 48332 / race O</strain>
    </source>
</reference>
<reference evidence="1 2" key="1">
    <citation type="journal article" date="2012" name="PLoS Pathog.">
        <title>Diverse lifestyles and strategies of plant pathogenesis encoded in the genomes of eighteen Dothideomycetes fungi.</title>
        <authorList>
            <person name="Ohm R.A."/>
            <person name="Feau N."/>
            <person name="Henrissat B."/>
            <person name="Schoch C.L."/>
            <person name="Horwitz B.A."/>
            <person name="Barry K.W."/>
            <person name="Condon B.J."/>
            <person name="Copeland A.C."/>
            <person name="Dhillon B."/>
            <person name="Glaser F."/>
            <person name="Hesse C.N."/>
            <person name="Kosti I."/>
            <person name="LaButti K."/>
            <person name="Lindquist E.A."/>
            <person name="Lucas S."/>
            <person name="Salamov A.A."/>
            <person name="Bradshaw R.E."/>
            <person name="Ciuffetti L."/>
            <person name="Hamelin R.C."/>
            <person name="Kema G.H.J."/>
            <person name="Lawrence C."/>
            <person name="Scott J.A."/>
            <person name="Spatafora J.W."/>
            <person name="Turgeon B.G."/>
            <person name="de Wit P.J.G.M."/>
            <person name="Zhong S."/>
            <person name="Goodwin S.B."/>
            <person name="Grigoriev I.V."/>
        </authorList>
    </citation>
    <scope>NUCLEOTIDE SEQUENCE [LARGE SCALE GENOMIC DNA]</scope>
    <source>
        <strain evidence="2">C5 / ATCC 48332 / race O</strain>
    </source>
</reference>
<evidence type="ECO:0000313" key="2">
    <source>
        <dbReference type="Proteomes" id="UP000016936"/>
    </source>
</evidence>
<accession>M2TWR4</accession>
<name>M2TWR4_COCH5</name>
<dbReference type="Proteomes" id="UP000016936">
    <property type="component" value="Unassembled WGS sequence"/>
</dbReference>
<organism evidence="1 2">
    <name type="scientific">Cochliobolus heterostrophus (strain C5 / ATCC 48332 / race O)</name>
    <name type="common">Southern corn leaf blight fungus</name>
    <name type="synonym">Bipolaris maydis</name>
    <dbReference type="NCBI Taxonomy" id="701091"/>
    <lineage>
        <taxon>Eukaryota</taxon>
        <taxon>Fungi</taxon>
        <taxon>Dikarya</taxon>
        <taxon>Ascomycota</taxon>
        <taxon>Pezizomycotina</taxon>
        <taxon>Dothideomycetes</taxon>
        <taxon>Pleosporomycetidae</taxon>
        <taxon>Pleosporales</taxon>
        <taxon>Pleosporineae</taxon>
        <taxon>Pleosporaceae</taxon>
        <taxon>Bipolaris</taxon>
    </lineage>
</organism>
<keyword evidence="2" id="KW-1185">Reference proteome</keyword>
<proteinExistence type="predicted"/>
<dbReference type="AlphaFoldDB" id="M2TWR4"/>